<evidence type="ECO:0000313" key="3">
    <source>
        <dbReference type="EMBL" id="PKX89710.1"/>
    </source>
</evidence>
<evidence type="ECO:0000313" key="4">
    <source>
        <dbReference type="Proteomes" id="UP000234474"/>
    </source>
</evidence>
<proteinExistence type="predicted"/>
<feature type="signal peptide" evidence="2">
    <location>
        <begin position="1"/>
        <end position="19"/>
    </location>
</feature>
<evidence type="ECO:0000256" key="1">
    <source>
        <dbReference type="SAM" id="MobiDB-lite"/>
    </source>
</evidence>
<organism evidence="3 4">
    <name type="scientific">Aspergillus novofumigatus (strain IBT 16806)</name>
    <dbReference type="NCBI Taxonomy" id="1392255"/>
    <lineage>
        <taxon>Eukaryota</taxon>
        <taxon>Fungi</taxon>
        <taxon>Dikarya</taxon>
        <taxon>Ascomycota</taxon>
        <taxon>Pezizomycotina</taxon>
        <taxon>Eurotiomycetes</taxon>
        <taxon>Eurotiomycetidae</taxon>
        <taxon>Eurotiales</taxon>
        <taxon>Aspergillaceae</taxon>
        <taxon>Aspergillus</taxon>
        <taxon>Aspergillus subgen. Fumigati</taxon>
    </lineage>
</organism>
<dbReference type="EMBL" id="MSZS01000009">
    <property type="protein sequence ID" value="PKX89710.1"/>
    <property type="molecule type" value="Genomic_DNA"/>
</dbReference>
<reference evidence="4" key="1">
    <citation type="journal article" date="2018" name="Proc. Natl. Acad. Sci. U.S.A.">
        <title>Linking secondary metabolites to gene clusters through genome sequencing of six diverse Aspergillus species.</title>
        <authorList>
            <person name="Kaerboelling I."/>
            <person name="Vesth T.C."/>
            <person name="Frisvad J.C."/>
            <person name="Nybo J.L."/>
            <person name="Theobald S."/>
            <person name="Kuo A."/>
            <person name="Bowyer P."/>
            <person name="Matsuda Y."/>
            <person name="Mondo S."/>
            <person name="Lyhne E.K."/>
            <person name="Kogle M.E."/>
            <person name="Clum A."/>
            <person name="Lipzen A."/>
            <person name="Salamov A."/>
            <person name="Ngan C.Y."/>
            <person name="Daum C."/>
            <person name="Chiniquy J."/>
            <person name="Barry K."/>
            <person name="LaButti K."/>
            <person name="Haridas S."/>
            <person name="Simmons B.A."/>
            <person name="Magnuson J.K."/>
            <person name="Mortensen U.H."/>
            <person name="Larsen T.O."/>
            <person name="Grigoriev I.V."/>
            <person name="Baker S.E."/>
            <person name="Andersen M.R."/>
        </authorList>
    </citation>
    <scope>NUCLEOTIDE SEQUENCE [LARGE SCALE GENOMIC DNA]</scope>
    <source>
        <strain evidence="4">IBT 16806</strain>
    </source>
</reference>
<keyword evidence="2" id="KW-0732">Signal</keyword>
<feature type="chain" id="PRO_5014150128" evidence="2">
    <location>
        <begin position="20"/>
        <end position="106"/>
    </location>
</feature>
<dbReference type="Proteomes" id="UP000234474">
    <property type="component" value="Unassembled WGS sequence"/>
</dbReference>
<comment type="caution">
    <text evidence="3">The sequence shown here is derived from an EMBL/GenBank/DDBJ whole genome shotgun (WGS) entry which is preliminary data.</text>
</comment>
<dbReference type="VEuPathDB" id="FungiDB:P174DRAFT_435075"/>
<accession>A0A2I1BWG0</accession>
<dbReference type="AlphaFoldDB" id="A0A2I1BWG0"/>
<protein>
    <submittedName>
        <fullName evidence="3">Uncharacterized protein</fullName>
    </submittedName>
</protein>
<sequence length="106" mass="11392">MSLGVVVALCFVVHSVVLSYSLLPSGSDDSDPSDRSANSLEPREVFCCDNTAKLSSSKSDPYPIPNSWNSGPNKFPDFHTMIEIGQHGGIPFNHKPTHSETQSGVS</sequence>
<name>A0A2I1BWG0_ASPN1</name>
<feature type="region of interest" description="Disordered" evidence="1">
    <location>
        <begin position="23"/>
        <end position="43"/>
    </location>
</feature>
<evidence type="ECO:0000256" key="2">
    <source>
        <dbReference type="SAM" id="SignalP"/>
    </source>
</evidence>
<dbReference type="GeneID" id="36533236"/>
<dbReference type="RefSeq" id="XP_024678305.1">
    <property type="nucleotide sequence ID" value="XM_024825911.1"/>
</dbReference>
<keyword evidence="4" id="KW-1185">Reference proteome</keyword>
<gene>
    <name evidence="3" type="ORF">P174DRAFT_435075</name>
</gene>